<dbReference type="Pfam" id="PF01924">
    <property type="entry name" value="HypD"/>
    <property type="match status" value="1"/>
</dbReference>
<keyword evidence="5" id="KW-1185">Reference proteome</keyword>
<dbReference type="GO" id="GO:0070025">
    <property type="term" value="F:carbon monoxide binding"/>
    <property type="evidence" value="ECO:0007669"/>
    <property type="project" value="TreeGrafter"/>
</dbReference>
<evidence type="ECO:0000256" key="1">
    <source>
        <dbReference type="ARBA" id="ARBA00007888"/>
    </source>
</evidence>
<evidence type="ECO:0000313" key="4">
    <source>
        <dbReference type="EMBL" id="MBB5347311.1"/>
    </source>
</evidence>
<comment type="caution">
    <text evidence="4">The sequence shown here is derived from an EMBL/GenBank/DDBJ whole genome shotgun (WGS) entry which is preliminary data.</text>
</comment>
<dbReference type="PANTHER" id="PTHR30149:SF0">
    <property type="entry name" value="HYDROGENASE MATURATION FACTOR HYPD"/>
    <property type="match status" value="1"/>
</dbReference>
<proteinExistence type="inferred from homology"/>
<evidence type="ECO:0000256" key="3">
    <source>
        <dbReference type="ARBA" id="ARBA00023004"/>
    </source>
</evidence>
<keyword evidence="2" id="KW-0479">Metal-binding</keyword>
<gene>
    <name evidence="4" type="ORF">HNQ81_001024</name>
</gene>
<dbReference type="GO" id="GO:0051539">
    <property type="term" value="F:4 iron, 4 sulfur cluster binding"/>
    <property type="evidence" value="ECO:0007669"/>
    <property type="project" value="TreeGrafter"/>
</dbReference>
<dbReference type="Proteomes" id="UP000539642">
    <property type="component" value="Unassembled WGS sequence"/>
</dbReference>
<reference evidence="4 5" key="1">
    <citation type="submission" date="2020-08" db="EMBL/GenBank/DDBJ databases">
        <title>Genomic Encyclopedia of Type Strains, Phase IV (KMG-IV): sequencing the most valuable type-strain genomes for metagenomic binning, comparative biology and taxonomic classification.</title>
        <authorList>
            <person name="Goeker M."/>
        </authorList>
    </citation>
    <scope>NUCLEOTIDE SEQUENCE [LARGE SCALE GENOMIC DNA]</scope>
    <source>
        <strain evidence="4 5">DSM 28570</strain>
    </source>
</reference>
<comment type="similarity">
    <text evidence="1">Belongs to the HypD family.</text>
</comment>
<sequence>MPSSQELLLELQHIVDRPIRVMVVCGTHNRAILRYDLRERLPRNLELVAGPGCTVCVMPAGHIDAFVKIAKQPDVITTTCEDLLQVRGTRESLASIRAQGALVEVISTPRDSLAIAEANPDKIIVYPAVGFEATAPGIAEVILDAASRGIDNFCVIPSIRLLPPTLDSLLDDPHLSIDGLLCSDHINSLSDTEAYTTLAQKHHLACCIAGFEQEDILRCLLNMVKQIRSGVTQVDNLSAVVYSSEEYRKAKKMVAEVFFAVDTIWRGIGIIEESGFVIRDELSLYDATRRFNVRLPDEEIQCQCICGMIMSGLGLPPDCPDFGKACTIEHPIGPCMLSVEGICASYYNYTLEHGRPAAQPLHG</sequence>
<dbReference type="NCBIfam" id="TIGR00075">
    <property type="entry name" value="hypD"/>
    <property type="match status" value="1"/>
</dbReference>
<dbReference type="GO" id="GO:0005506">
    <property type="term" value="F:iron ion binding"/>
    <property type="evidence" value="ECO:0007669"/>
    <property type="project" value="TreeGrafter"/>
</dbReference>
<evidence type="ECO:0000256" key="2">
    <source>
        <dbReference type="ARBA" id="ARBA00022723"/>
    </source>
</evidence>
<accession>A0A840V2D9</accession>
<evidence type="ECO:0000313" key="5">
    <source>
        <dbReference type="Proteomes" id="UP000539642"/>
    </source>
</evidence>
<dbReference type="InterPro" id="IPR042244">
    <property type="entry name" value="HypD_2_sf"/>
</dbReference>
<protein>
    <submittedName>
        <fullName evidence="4">Hydrogenase expression/formation protein HypD</fullName>
    </submittedName>
</protein>
<dbReference type="AlphaFoldDB" id="A0A840V2D9"/>
<dbReference type="GO" id="GO:0051604">
    <property type="term" value="P:protein maturation"/>
    <property type="evidence" value="ECO:0007669"/>
    <property type="project" value="TreeGrafter"/>
</dbReference>
<dbReference type="PIRSF" id="PIRSF005622">
    <property type="entry name" value="Hydrgn_mat_hypD"/>
    <property type="match status" value="1"/>
</dbReference>
<dbReference type="Gene3D" id="6.10.20.100">
    <property type="match status" value="1"/>
</dbReference>
<name>A0A840V2D9_9BACT</name>
<organism evidence="4 5">
    <name type="scientific">Desulfoprunum benzoelyticum</name>
    <dbReference type="NCBI Taxonomy" id="1506996"/>
    <lineage>
        <taxon>Bacteria</taxon>
        <taxon>Pseudomonadati</taxon>
        <taxon>Thermodesulfobacteriota</taxon>
        <taxon>Desulfobulbia</taxon>
        <taxon>Desulfobulbales</taxon>
        <taxon>Desulfobulbaceae</taxon>
        <taxon>Desulfoprunum</taxon>
    </lineage>
</organism>
<dbReference type="PANTHER" id="PTHR30149">
    <property type="entry name" value="HYDROGENASE PROTEIN ASSEMBLY PROTEIN HYPD"/>
    <property type="match status" value="1"/>
</dbReference>
<dbReference type="InterPro" id="IPR042243">
    <property type="entry name" value="HypD_1"/>
</dbReference>
<keyword evidence="3" id="KW-0408">Iron</keyword>
<dbReference type="InterPro" id="IPR002780">
    <property type="entry name" value="Hyd_form_HypD"/>
</dbReference>
<dbReference type="Gene3D" id="3.40.50.11740">
    <property type="entry name" value="HypD, alpha/beta domain 2"/>
    <property type="match status" value="2"/>
</dbReference>
<dbReference type="EMBL" id="JACHEO010000003">
    <property type="protein sequence ID" value="MBB5347311.1"/>
    <property type="molecule type" value="Genomic_DNA"/>
</dbReference>